<reference evidence="2" key="1">
    <citation type="journal article" date="2023" name="G3 (Bethesda)">
        <title>Genome assembly and association tests identify interacting loci associated with vigor, precocity, and sex in interspecific pistachio rootstocks.</title>
        <authorList>
            <person name="Palmer W."/>
            <person name="Jacygrad E."/>
            <person name="Sagayaradj S."/>
            <person name="Cavanaugh K."/>
            <person name="Han R."/>
            <person name="Bertier L."/>
            <person name="Beede B."/>
            <person name="Kafkas S."/>
            <person name="Golino D."/>
            <person name="Preece J."/>
            <person name="Michelmore R."/>
        </authorList>
    </citation>
    <scope>NUCLEOTIDE SEQUENCE [LARGE SCALE GENOMIC DNA]</scope>
</reference>
<name>A0ACC0YX10_9ROSI</name>
<sequence>MFQLKATSIIILMINLLQILPHGLSGAMSPQVGDDMWLHLTKKPRHDSTIKHSPRRRRHDILGFVSVGCWCNIRAINMAPKIREDVKSGVYVENLTEEYVCTMKDVTQLLIKVNGVDLAEIAAKSPGSNCSSWTSQEANARLKCVYFPVTEEGESSEMIIEKLNSKGREFLKTVKLSVVLLSVILVVFFQMLAGAGKLLTPLQLGKEYQDWLPADA</sequence>
<evidence type="ECO:0000313" key="1">
    <source>
        <dbReference type="EMBL" id="KAJ0042951.1"/>
    </source>
</evidence>
<gene>
    <name evidence="1" type="ORF">Pint_17820</name>
</gene>
<proteinExistence type="predicted"/>
<accession>A0ACC0YX10</accession>
<comment type="caution">
    <text evidence="1">The sequence shown here is derived from an EMBL/GenBank/DDBJ whole genome shotgun (WGS) entry which is preliminary data.</text>
</comment>
<dbReference type="Proteomes" id="UP001163603">
    <property type="component" value="Chromosome 4"/>
</dbReference>
<protein>
    <submittedName>
        <fullName evidence="1">Uncharacterized protein</fullName>
    </submittedName>
</protein>
<dbReference type="EMBL" id="CM047739">
    <property type="protein sequence ID" value="KAJ0042951.1"/>
    <property type="molecule type" value="Genomic_DNA"/>
</dbReference>
<organism evidence="1 2">
    <name type="scientific">Pistacia integerrima</name>
    <dbReference type="NCBI Taxonomy" id="434235"/>
    <lineage>
        <taxon>Eukaryota</taxon>
        <taxon>Viridiplantae</taxon>
        <taxon>Streptophyta</taxon>
        <taxon>Embryophyta</taxon>
        <taxon>Tracheophyta</taxon>
        <taxon>Spermatophyta</taxon>
        <taxon>Magnoliopsida</taxon>
        <taxon>eudicotyledons</taxon>
        <taxon>Gunneridae</taxon>
        <taxon>Pentapetalae</taxon>
        <taxon>rosids</taxon>
        <taxon>malvids</taxon>
        <taxon>Sapindales</taxon>
        <taxon>Anacardiaceae</taxon>
        <taxon>Pistacia</taxon>
    </lineage>
</organism>
<keyword evidence="2" id="KW-1185">Reference proteome</keyword>
<evidence type="ECO:0000313" key="2">
    <source>
        <dbReference type="Proteomes" id="UP001163603"/>
    </source>
</evidence>